<reference evidence="2" key="1">
    <citation type="submission" date="2022-11" db="UniProtKB">
        <authorList>
            <consortium name="WormBaseParasite"/>
        </authorList>
    </citation>
    <scope>IDENTIFICATION</scope>
</reference>
<dbReference type="WBParaSite" id="ES5_v2.g16683.t1">
    <property type="protein sequence ID" value="ES5_v2.g16683.t1"/>
    <property type="gene ID" value="ES5_v2.g16683"/>
</dbReference>
<proteinExistence type="predicted"/>
<evidence type="ECO:0000313" key="2">
    <source>
        <dbReference type="WBParaSite" id="ES5_v2.g16683.t1"/>
    </source>
</evidence>
<dbReference type="Proteomes" id="UP000887579">
    <property type="component" value="Unplaced"/>
</dbReference>
<evidence type="ECO:0000313" key="1">
    <source>
        <dbReference type="Proteomes" id="UP000887579"/>
    </source>
</evidence>
<sequence length="531" mass="61471">MSDFNVATINKFSKNDKEIYGFVRTTKEWENLIILTIYGAQSKKDVGRIVCERETFVMDFIEVFKDSKLKAFIFQIDGTSENVDFIRFSRINLDLIHVPYVFFKTGEQMRSAILVAANLALNAGNRIVEVLIDDDGYVVSELEYTEKGYLEREQRDCKPYKSMTAETIRQRILGPNNPVKIICHANYPGKEVTKFLTQKVLNNVPSSKLLVMEEDLDQYDEKFVFETVKWIFDKSYTKFYVCQKAFRNYMIRVKYDDKDYPLILCKKGDVLPFKQEVTIPKSFLQFYHGCTGENDIDYIQNKIFEIPKQVHALEFSLKVDVNNFMYANVRGLVFNKIPRFPALLDIKCLNIPIIGFYGELSFMYVKNDENSGYKLLDTWNGKLGKDLYISFDEEKPKFFDDAVKKFEIKGTSVVHDLIKIMSTSPTNLSSLEPTLGYTLSSNDEHPILIELNNYCGEKRAHSPSFFMALILKEHLKALKLEFGEKPKEIGFCLFDDFSNDPEAKARIQNGFKESCQMLQGLENECTFVDPL</sequence>
<name>A0AC34FIB7_9BILA</name>
<accession>A0AC34FIB7</accession>
<protein>
    <submittedName>
        <fullName evidence="2">ATP-grasp domain-containing protein</fullName>
    </submittedName>
</protein>
<organism evidence="1 2">
    <name type="scientific">Panagrolaimus sp. ES5</name>
    <dbReference type="NCBI Taxonomy" id="591445"/>
    <lineage>
        <taxon>Eukaryota</taxon>
        <taxon>Metazoa</taxon>
        <taxon>Ecdysozoa</taxon>
        <taxon>Nematoda</taxon>
        <taxon>Chromadorea</taxon>
        <taxon>Rhabditida</taxon>
        <taxon>Tylenchina</taxon>
        <taxon>Panagrolaimomorpha</taxon>
        <taxon>Panagrolaimoidea</taxon>
        <taxon>Panagrolaimidae</taxon>
        <taxon>Panagrolaimus</taxon>
    </lineage>
</organism>